<keyword evidence="3" id="KW-1185">Reference proteome</keyword>
<organism evidence="2 3">
    <name type="scientific">Microbotryum silenes-dioicae</name>
    <dbReference type="NCBI Taxonomy" id="796604"/>
    <lineage>
        <taxon>Eukaryota</taxon>
        <taxon>Fungi</taxon>
        <taxon>Dikarya</taxon>
        <taxon>Basidiomycota</taxon>
        <taxon>Pucciniomycotina</taxon>
        <taxon>Microbotryomycetes</taxon>
        <taxon>Microbotryales</taxon>
        <taxon>Microbotryaceae</taxon>
        <taxon>Microbotryum</taxon>
    </lineage>
</organism>
<reference evidence="2 3" key="1">
    <citation type="submission" date="2016-11" db="EMBL/GenBank/DDBJ databases">
        <authorList>
            <person name="Jaros S."/>
            <person name="Januszkiewicz K."/>
            <person name="Wedrychowicz H."/>
        </authorList>
    </citation>
    <scope>NUCLEOTIDE SEQUENCE [LARGE SCALE GENOMIC DNA]</scope>
</reference>
<accession>A0A2X0LZI0</accession>
<proteinExistence type="predicted"/>
<name>A0A2X0LZI0_9BASI</name>
<evidence type="ECO:0000256" key="1">
    <source>
        <dbReference type="SAM" id="MobiDB-lite"/>
    </source>
</evidence>
<feature type="compositionally biased region" description="Basic and acidic residues" evidence="1">
    <location>
        <begin position="28"/>
        <end position="37"/>
    </location>
</feature>
<dbReference type="AlphaFoldDB" id="A0A2X0LZI0"/>
<dbReference type="EMBL" id="FQNC01000018">
    <property type="protein sequence ID" value="SGY21087.1"/>
    <property type="molecule type" value="Genomic_DNA"/>
</dbReference>
<feature type="region of interest" description="Disordered" evidence="1">
    <location>
        <begin position="1"/>
        <end position="37"/>
    </location>
</feature>
<evidence type="ECO:0000313" key="2">
    <source>
        <dbReference type="EMBL" id="SGY21087.1"/>
    </source>
</evidence>
<evidence type="ECO:0000313" key="3">
    <source>
        <dbReference type="Proteomes" id="UP000249464"/>
    </source>
</evidence>
<protein>
    <submittedName>
        <fullName evidence="2">BQ5605_C016g08193 protein</fullName>
    </submittedName>
</protein>
<gene>
    <name evidence="2" type="primary">BQ5605_C016g08193</name>
    <name evidence="2" type="ORF">BQ5605_C016G08193</name>
</gene>
<feature type="compositionally biased region" description="Polar residues" evidence="1">
    <location>
        <begin position="8"/>
        <end position="18"/>
    </location>
</feature>
<dbReference type="Proteomes" id="UP000249464">
    <property type="component" value="Unassembled WGS sequence"/>
</dbReference>
<sequence length="37" mass="4131">MGAYGYMTNYSTSCSARSDPTARARPSVRSDSRWKRG</sequence>